<reference evidence="1 2" key="1">
    <citation type="submission" date="2014-10" db="EMBL/GenBank/DDBJ databases">
        <authorList>
            <person name="Batty M."/>
            <person name="Bermudez J."/>
            <person name="Birge J."/>
            <person name="Bukant S.K."/>
            <person name="Carr K.E."/>
            <person name="Coghlan K."/>
            <person name="Dasiuk E.A."/>
            <person name="Freeman C."/>
            <person name="Freitas V."/>
            <person name="Fudge K.A."/>
            <person name="Gries J."/>
            <person name="Grome K."/>
            <person name="Guilford N.C."/>
            <person name="Hirsch A.L."/>
            <person name="Ibele A."/>
            <person name="Jensen-Cody C.W."/>
            <person name="Jones M."/>
            <person name="Jones J.E."/>
            <person name="Jordan T.K."/>
            <person name="Kangas L."/>
            <person name="Karam A."/>
            <person name="Kozlov A.V."/>
            <person name="LeTendre N."/>
            <person name="Massie A."/>
            <person name="Matern J."/>
            <person name="Moe R."/>
            <person name="Montoya N.R."/>
            <person name="Moran M."/>
            <person name="Murphy A.M."/>
            <person name="Neelay O."/>
            <person name="Obrinsky T."/>
            <person name="Parker J."/>
            <person name="Price K."/>
            <person name="Raygoza P.M."/>
            <person name="Reese B."/>
            <person name="Shafer A."/>
            <person name="Shellooe L.T."/>
            <person name="Uppendahl K."/>
            <person name="Van Deynze B."/>
            <person name="Wiest K."/>
            <person name="Xun H."/>
            <person name="Young C."/>
            <person name="Ettinger A.-S.H."/>
            <person name="Haydock J."/>
            <person name="Poxleitner M.K."/>
            <person name="Anders K.R."/>
            <person name="Serrano M.G."/>
            <person name="Buck G."/>
            <person name="Lee V."/>
            <person name="Wang Y."/>
            <person name="Carvalho R."/>
            <person name="Voegtly L."/>
            <person name="Shi R."/>
            <person name="Duckworth R."/>
            <person name="Johnson A."/>
            <person name="Loviza R."/>
            <person name="Walstead R."/>
            <person name="Shah Z."/>
            <person name="Kiflezghi M."/>
            <person name="Wade K."/>
            <person name="Braun M.A."/>
            <person name="Delesalle V.A."/>
            <person name="Hughes L.E."/>
            <person name="Ware V.C."/>
            <person name="Bradley K.W."/>
            <person name="Barker L.P."/>
            <person name="Asai D.J."/>
            <person name="Bowman C.A."/>
            <person name="Russell D.A."/>
            <person name="Pope W.H."/>
            <person name="Jacobs-Sera D."/>
            <person name="Hendrix R.W."/>
            <person name="Hatfull G.F."/>
        </authorList>
    </citation>
    <scope>NUCLEOTIDE SEQUENCE [LARGE SCALE GENOMIC DNA]</scope>
</reference>
<evidence type="ECO:0000313" key="2">
    <source>
        <dbReference type="Proteomes" id="UP000031068"/>
    </source>
</evidence>
<gene>
    <name evidence="1" type="ORF">PBI_SPIKE509_34</name>
</gene>
<name>A0A0A7RT11_BPMB2</name>
<sequence length="93" mass="10055">MAMTETDVVVQTISEHLGDQVSTEQVANVIAALNSVQAGEAVGTVRREPETGKVAHRVKAHGVAQWRVSGPDGEQYNDLQPTLDWDLIYSPNA</sequence>
<organism evidence="1 2">
    <name type="scientific">Mycobacterium phage Spike509</name>
    <dbReference type="NCBI Taxonomy" id="1567452"/>
    <lineage>
        <taxon>Viruses</taxon>
        <taxon>Duplodnaviria</taxon>
        <taxon>Heunggongvirae</taxon>
        <taxon>Uroviricota</taxon>
        <taxon>Caudoviricetes</taxon>
        <taxon>Microwolfvirus</taxon>
        <taxon>Mycobacterium phage Bxz2</taxon>
    </lineage>
</organism>
<protein>
    <submittedName>
        <fullName evidence="1">Uncharacterized protein</fullName>
    </submittedName>
</protein>
<dbReference type="EMBL" id="KP017311">
    <property type="protein sequence ID" value="AJA41817.1"/>
    <property type="molecule type" value="Genomic_DNA"/>
</dbReference>
<dbReference type="Proteomes" id="UP000031068">
    <property type="component" value="Segment"/>
</dbReference>
<proteinExistence type="predicted"/>
<evidence type="ECO:0000313" key="1">
    <source>
        <dbReference type="EMBL" id="AJA41817.1"/>
    </source>
</evidence>
<accession>A0A0A7RT11</accession>